<dbReference type="Gene3D" id="3.30.420.10">
    <property type="entry name" value="Ribonuclease H-like superfamily/Ribonuclease H"/>
    <property type="match status" value="1"/>
</dbReference>
<evidence type="ECO:0000313" key="16">
    <source>
        <dbReference type="Proteomes" id="UP000192927"/>
    </source>
</evidence>
<feature type="compositionally biased region" description="Polar residues" evidence="13">
    <location>
        <begin position="786"/>
        <end position="795"/>
    </location>
</feature>
<keyword evidence="16" id="KW-1185">Reference proteome</keyword>
<evidence type="ECO:0000256" key="10">
    <source>
        <dbReference type="ARBA" id="ARBA00023125"/>
    </source>
</evidence>
<dbReference type="GO" id="GO:0003677">
    <property type="term" value="F:DNA binding"/>
    <property type="evidence" value="ECO:0007669"/>
    <property type="project" value="UniProtKB-KW"/>
</dbReference>
<protein>
    <submittedName>
        <fullName evidence="15">Ribonuclease H-like domain</fullName>
    </submittedName>
</protein>
<evidence type="ECO:0000256" key="2">
    <source>
        <dbReference type="ARBA" id="ARBA00022723"/>
    </source>
</evidence>
<dbReference type="InterPro" id="IPR056924">
    <property type="entry name" value="SH3_Tf2-1"/>
</dbReference>
<dbReference type="Pfam" id="PF17921">
    <property type="entry name" value="Integrase_H2C2"/>
    <property type="match status" value="1"/>
</dbReference>
<keyword evidence="5" id="KW-0460">Magnesium</keyword>
<sequence>MDPKKVQVVVDWSTPTNLKQGQAFIGFCNFYRRFIKGFSKIVGPMLKLTQKGVIFQWTDTCQNSFELLKQRVVTAPVLRHFDRTRKAILETDSSDHVNAGVLSQYDDDKVLHPVAFYSKNMVPAECNYEIYDKELLAIICCLEHWRPELETTELPVEIFTDHKALEHFMTSKELTRRQVRWAEKLSEYNFKIMYQTGAKNVKADALTRKPGDKPISEEDDRLNYQHQTILTPDCLEISVLEPDPEAPIHDRILNANWDDEECSAFRKTIANKRKAFNRILMANCSVRDGILYHHNRLWVPGNIELMVELIREVHDLPSGGHPGIHRTMELIGRYYYGPNMRRTVEQYIRNCYRCHCSKAPRDKYNGLLVPAEVPTQRWTDISLDFITGLPESEQMNAICTIIDKLSKERHYAPCHATDEGTSAEATAQILIQWVFRPHGLPTSITSDRGPQFVATVWRSFCKASQPRHRETTRIYCNYMQDDWVWLLPMAEFADNNAVSAGTSMTPFFANKGFHPWMTFGPDDTNYETAREQIQAAKAEDITGTMENVLELMKKNAAKSQETMKQHANKHRKEITYEVGDQVFLSSRNITTDRPSKKIEDKMLGPFPIVKKVGTSYELELPQTMKVHNVFHSNLLRKDPGDPLPGQIQEPPGPIITADSKEWDLADILNSRWHYGRLQYRCAWVDEKTRDLEWYYADGGEFDNSQDISRRQARAADGPTRPTSQQAADEPTSRQRANEPPTSQRAADKPISRRQANKPPTRQRAANEPTSRAGTERAPRGHRTGTEQEPSGNQTGTERELNGNRSGTEWAPNGHRTGTEQAPNGNRMGTEWEPNGNRMGTDWHQMAGTKRALNGHQMAGTKPAPNRYQAGTKWALNRHQTTGTKRAPSRDRTGTEPALNRHQTGTEPPKLCQSVTLKPIACFSSIAAEPAH</sequence>
<dbReference type="GO" id="GO:0003887">
    <property type="term" value="F:DNA-directed DNA polymerase activity"/>
    <property type="evidence" value="ECO:0007669"/>
    <property type="project" value="UniProtKB-KW"/>
</dbReference>
<dbReference type="GO" id="GO:0006508">
    <property type="term" value="P:proteolysis"/>
    <property type="evidence" value="ECO:0007669"/>
    <property type="project" value="UniProtKB-KW"/>
</dbReference>
<evidence type="ECO:0000256" key="6">
    <source>
        <dbReference type="ARBA" id="ARBA00022884"/>
    </source>
</evidence>
<dbReference type="PANTHER" id="PTHR37984:SF5">
    <property type="entry name" value="PROTEIN NYNRIN-LIKE"/>
    <property type="match status" value="1"/>
</dbReference>
<dbReference type="Proteomes" id="UP000192927">
    <property type="component" value="Unassembled WGS sequence"/>
</dbReference>
<evidence type="ECO:0000313" key="15">
    <source>
        <dbReference type="EMBL" id="SLM33946.1"/>
    </source>
</evidence>
<dbReference type="Gene3D" id="1.10.340.70">
    <property type="match status" value="1"/>
</dbReference>
<keyword evidence="9" id="KW-0808">Transferase</keyword>
<keyword evidence="12" id="KW-0511">Multifunctional enzyme</keyword>
<dbReference type="GO" id="GO:0046872">
    <property type="term" value="F:metal ion binding"/>
    <property type="evidence" value="ECO:0007669"/>
    <property type="project" value="UniProtKB-KW"/>
</dbReference>
<dbReference type="GO" id="GO:0015074">
    <property type="term" value="P:DNA integration"/>
    <property type="evidence" value="ECO:0007669"/>
    <property type="project" value="UniProtKB-KW"/>
</dbReference>
<dbReference type="FunFam" id="3.30.70.270:FF:000063">
    <property type="entry name" value="Zinc knuckle domaincontaining protein"/>
    <property type="match status" value="1"/>
</dbReference>
<evidence type="ECO:0000256" key="5">
    <source>
        <dbReference type="ARBA" id="ARBA00022842"/>
    </source>
</evidence>
<dbReference type="GO" id="GO:0005634">
    <property type="term" value="C:nucleus"/>
    <property type="evidence" value="ECO:0007669"/>
    <property type="project" value="UniProtKB-ARBA"/>
</dbReference>
<dbReference type="InterPro" id="IPR041577">
    <property type="entry name" value="RT_RNaseH_2"/>
</dbReference>
<dbReference type="InterPro" id="IPR050951">
    <property type="entry name" value="Retrovirus_Pol_polyprotein"/>
</dbReference>
<feature type="region of interest" description="Disordered" evidence="13">
    <location>
        <begin position="878"/>
        <end position="911"/>
    </location>
</feature>
<dbReference type="InterPro" id="IPR036397">
    <property type="entry name" value="RNaseH_sf"/>
</dbReference>
<dbReference type="PROSITE" id="PS50994">
    <property type="entry name" value="INTEGRASE"/>
    <property type="match status" value="1"/>
</dbReference>
<evidence type="ECO:0000256" key="12">
    <source>
        <dbReference type="ARBA" id="ARBA00023268"/>
    </source>
</evidence>
<accession>A0A1W5CSW1</accession>
<keyword evidence="2" id="KW-0479">Metal-binding</keyword>
<dbReference type="InterPro" id="IPR043128">
    <property type="entry name" value="Rev_trsase/Diguanyl_cyclase"/>
</dbReference>
<dbReference type="Pfam" id="PF17919">
    <property type="entry name" value="RT_RNaseH_2"/>
    <property type="match status" value="1"/>
</dbReference>
<feature type="region of interest" description="Disordered" evidence="13">
    <location>
        <begin position="698"/>
        <end position="837"/>
    </location>
</feature>
<dbReference type="CDD" id="cd09274">
    <property type="entry name" value="RNase_HI_RT_Ty3"/>
    <property type="match status" value="1"/>
</dbReference>
<keyword evidence="6" id="KW-0694">RNA-binding</keyword>
<name>A0A1W5CSW1_9LECA</name>
<keyword evidence="1" id="KW-0645">Protease</keyword>
<evidence type="ECO:0000256" key="1">
    <source>
        <dbReference type="ARBA" id="ARBA00022670"/>
    </source>
</evidence>
<keyword evidence="7" id="KW-0229">DNA integration</keyword>
<evidence type="ECO:0000256" key="13">
    <source>
        <dbReference type="SAM" id="MobiDB-lite"/>
    </source>
</evidence>
<dbReference type="InterPro" id="IPR041588">
    <property type="entry name" value="Integrase_H2C2"/>
</dbReference>
<dbReference type="Gene3D" id="3.30.70.270">
    <property type="match status" value="1"/>
</dbReference>
<keyword evidence="9" id="KW-0548">Nucleotidyltransferase</keyword>
<dbReference type="GO" id="GO:0004190">
    <property type="term" value="F:aspartic-type endopeptidase activity"/>
    <property type="evidence" value="ECO:0007669"/>
    <property type="project" value="UniProtKB-KW"/>
</dbReference>
<organism evidence="15 16">
    <name type="scientific">Lasallia pustulata</name>
    <dbReference type="NCBI Taxonomy" id="136370"/>
    <lineage>
        <taxon>Eukaryota</taxon>
        <taxon>Fungi</taxon>
        <taxon>Dikarya</taxon>
        <taxon>Ascomycota</taxon>
        <taxon>Pezizomycotina</taxon>
        <taxon>Lecanoromycetes</taxon>
        <taxon>OSLEUM clade</taxon>
        <taxon>Umbilicariomycetidae</taxon>
        <taxon>Umbilicariales</taxon>
        <taxon>Umbilicariaceae</taxon>
        <taxon>Lasallia</taxon>
    </lineage>
</organism>
<dbReference type="GO" id="GO:0003723">
    <property type="term" value="F:RNA binding"/>
    <property type="evidence" value="ECO:0007669"/>
    <property type="project" value="UniProtKB-KW"/>
</dbReference>
<evidence type="ECO:0000256" key="4">
    <source>
        <dbReference type="ARBA" id="ARBA00022801"/>
    </source>
</evidence>
<dbReference type="SUPFAM" id="SSF53098">
    <property type="entry name" value="Ribonuclease H-like"/>
    <property type="match status" value="1"/>
</dbReference>
<keyword evidence="10" id="KW-0238">DNA-binding</keyword>
<evidence type="ECO:0000256" key="7">
    <source>
        <dbReference type="ARBA" id="ARBA00022908"/>
    </source>
</evidence>
<keyword evidence="8" id="KW-0695">RNA-directed DNA polymerase</keyword>
<dbReference type="InterPro" id="IPR012337">
    <property type="entry name" value="RNaseH-like_sf"/>
</dbReference>
<evidence type="ECO:0000256" key="9">
    <source>
        <dbReference type="ARBA" id="ARBA00022932"/>
    </source>
</evidence>
<dbReference type="Pfam" id="PF24626">
    <property type="entry name" value="SH3_Tf2-1"/>
    <property type="match status" value="1"/>
</dbReference>
<dbReference type="EMBL" id="FWEW01000179">
    <property type="protein sequence ID" value="SLM33946.1"/>
    <property type="molecule type" value="Genomic_DNA"/>
</dbReference>
<dbReference type="GO" id="GO:0006310">
    <property type="term" value="P:DNA recombination"/>
    <property type="evidence" value="ECO:0007669"/>
    <property type="project" value="UniProtKB-KW"/>
</dbReference>
<dbReference type="GO" id="GO:0003964">
    <property type="term" value="F:RNA-directed DNA polymerase activity"/>
    <property type="evidence" value="ECO:0007669"/>
    <property type="project" value="UniProtKB-KW"/>
</dbReference>
<keyword evidence="3" id="KW-0064">Aspartyl protease</keyword>
<evidence type="ECO:0000256" key="3">
    <source>
        <dbReference type="ARBA" id="ARBA00022750"/>
    </source>
</evidence>
<keyword evidence="4" id="KW-0378">Hydrolase</keyword>
<dbReference type="AlphaFoldDB" id="A0A1W5CSW1"/>
<dbReference type="SUPFAM" id="SSF56672">
    <property type="entry name" value="DNA/RNA polymerases"/>
    <property type="match status" value="1"/>
</dbReference>
<reference evidence="16" key="1">
    <citation type="submission" date="2017-03" db="EMBL/GenBank/DDBJ databases">
        <authorList>
            <person name="Sharma R."/>
            <person name="Thines M."/>
        </authorList>
    </citation>
    <scope>NUCLEOTIDE SEQUENCE [LARGE SCALE GENOMIC DNA]</scope>
</reference>
<dbReference type="InterPro" id="IPR043502">
    <property type="entry name" value="DNA/RNA_pol_sf"/>
</dbReference>
<keyword evidence="9" id="KW-0239">DNA-directed DNA polymerase</keyword>
<evidence type="ECO:0000256" key="8">
    <source>
        <dbReference type="ARBA" id="ARBA00022918"/>
    </source>
</evidence>
<dbReference type="PANTHER" id="PTHR37984">
    <property type="entry name" value="PROTEIN CBG26694"/>
    <property type="match status" value="1"/>
</dbReference>
<evidence type="ECO:0000256" key="11">
    <source>
        <dbReference type="ARBA" id="ARBA00023172"/>
    </source>
</evidence>
<dbReference type="InterPro" id="IPR001584">
    <property type="entry name" value="Integrase_cat-core"/>
</dbReference>
<proteinExistence type="predicted"/>
<feature type="domain" description="Integrase catalytic" evidence="14">
    <location>
        <begin position="370"/>
        <end position="462"/>
    </location>
</feature>
<keyword evidence="11" id="KW-0233">DNA recombination</keyword>
<evidence type="ECO:0000259" key="14">
    <source>
        <dbReference type="PROSITE" id="PS50994"/>
    </source>
</evidence>